<proteinExistence type="predicted"/>
<accession>A0A915HYG6</accession>
<keyword evidence="1" id="KW-1185">Reference proteome</keyword>
<dbReference type="Proteomes" id="UP000887565">
    <property type="component" value="Unplaced"/>
</dbReference>
<name>A0A915HYG6_ROMCU</name>
<reference evidence="2" key="1">
    <citation type="submission" date="2022-11" db="UniProtKB">
        <authorList>
            <consortium name="WormBaseParasite"/>
        </authorList>
    </citation>
    <scope>IDENTIFICATION</scope>
</reference>
<evidence type="ECO:0000313" key="2">
    <source>
        <dbReference type="WBParaSite" id="nRc.2.0.1.t06612-RA"/>
    </source>
</evidence>
<dbReference type="WBParaSite" id="nRc.2.0.1.t06612-RA">
    <property type="protein sequence ID" value="nRc.2.0.1.t06612-RA"/>
    <property type="gene ID" value="nRc.2.0.1.g06612"/>
</dbReference>
<sequence>MKFGAKMFCDMALSHFPVQNRQLFSLVQPQPCTYVASTPTRMDMCADARNANFKLPGPVDLVYYKQNDKTRKFYPTACYFPRQHMDIRDANIIGNCMDFETAQEILSKKNPNDESRSQIKLFYMANLLRFHTKTLAPYDFEPNADRFYTFNRLRSETIKQSYRKILKDIEVALGYENSPNKRDFKGIDDKFDAQAGDPIHLSPHAFCAAIVEMIPFKQATIRENLKSCDEEDYGDEGNDNYYDNN</sequence>
<dbReference type="AlphaFoldDB" id="A0A915HYG6"/>
<organism evidence="1 2">
    <name type="scientific">Romanomermis culicivorax</name>
    <name type="common">Nematode worm</name>
    <dbReference type="NCBI Taxonomy" id="13658"/>
    <lineage>
        <taxon>Eukaryota</taxon>
        <taxon>Metazoa</taxon>
        <taxon>Ecdysozoa</taxon>
        <taxon>Nematoda</taxon>
        <taxon>Enoplea</taxon>
        <taxon>Dorylaimia</taxon>
        <taxon>Mermithida</taxon>
        <taxon>Mermithoidea</taxon>
        <taxon>Mermithidae</taxon>
        <taxon>Romanomermis</taxon>
    </lineage>
</organism>
<protein>
    <submittedName>
        <fullName evidence="2">Uncharacterized protein</fullName>
    </submittedName>
</protein>
<evidence type="ECO:0000313" key="1">
    <source>
        <dbReference type="Proteomes" id="UP000887565"/>
    </source>
</evidence>